<dbReference type="Proteomes" id="UP001621714">
    <property type="component" value="Unassembled WGS sequence"/>
</dbReference>
<dbReference type="InterPro" id="IPR051126">
    <property type="entry name" value="Thiosulfate_sulfurtransferase"/>
</dbReference>
<dbReference type="Pfam" id="PF00581">
    <property type="entry name" value="Rhodanese"/>
    <property type="match status" value="2"/>
</dbReference>
<keyword evidence="3" id="KW-0732">Signal</keyword>
<keyword evidence="1" id="KW-0677">Repeat</keyword>
<keyword evidence="2" id="KW-0808">Transferase</keyword>
<proteinExistence type="predicted"/>
<evidence type="ECO:0000256" key="1">
    <source>
        <dbReference type="ARBA" id="ARBA00022737"/>
    </source>
</evidence>
<evidence type="ECO:0000256" key="3">
    <source>
        <dbReference type="SAM" id="SignalP"/>
    </source>
</evidence>
<gene>
    <name evidence="5" type="ORF">V6U78_06580</name>
</gene>
<dbReference type="PANTHER" id="PTHR43855:SF1">
    <property type="entry name" value="THIOSULFATE SULFURTRANSFERASE"/>
    <property type="match status" value="1"/>
</dbReference>
<dbReference type="EMBL" id="JBANFI010000003">
    <property type="protein sequence ID" value="MFK7160700.1"/>
    <property type="molecule type" value="Genomic_DNA"/>
</dbReference>
<dbReference type="SMART" id="SM00450">
    <property type="entry name" value="RHOD"/>
    <property type="match status" value="2"/>
</dbReference>
<accession>A0ABW8PWS1</accession>
<dbReference type="CDD" id="cd01448">
    <property type="entry name" value="TST_Repeat_1"/>
    <property type="match status" value="1"/>
</dbReference>
<dbReference type="InterPro" id="IPR001763">
    <property type="entry name" value="Rhodanese-like_dom"/>
</dbReference>
<evidence type="ECO:0000256" key="2">
    <source>
        <dbReference type="RuleBase" id="RU000507"/>
    </source>
</evidence>
<dbReference type="PANTHER" id="PTHR43855">
    <property type="entry name" value="THIOSULFATE SULFURTRANSFERASE"/>
    <property type="match status" value="1"/>
</dbReference>
<organism evidence="5 6">
    <name type="scientific">Marinospirillum alkalitolerans</name>
    <dbReference type="NCBI Taxonomy" id="3123374"/>
    <lineage>
        <taxon>Bacteria</taxon>
        <taxon>Pseudomonadati</taxon>
        <taxon>Pseudomonadota</taxon>
        <taxon>Gammaproteobacteria</taxon>
        <taxon>Oceanospirillales</taxon>
        <taxon>Oceanospirillaceae</taxon>
        <taxon>Marinospirillum</taxon>
    </lineage>
</organism>
<dbReference type="InterPro" id="IPR001307">
    <property type="entry name" value="Thiosulphate_STrfase_CS"/>
</dbReference>
<protein>
    <recommendedName>
        <fullName evidence="2">Sulfurtransferase</fullName>
    </recommendedName>
</protein>
<sequence>MNTRLACLLLVLLLGWTCAVQATIVDPAWLKNQLGHDNLLVIDVREPEEFLAGHIHGSANLPPMSLFAEHFLLPPLSELQGLLGAVGIDHQRPVLVVGNQDFIWAARLYWILEFLGHQQVYFLDTAWGHWEPGLLPISQEPQPPTARQFIPRIDERRLATKLSVLAAIGYQPILDGRTEAHYLGLESGGARRAGHIPTAQHFPWTQNREEVEGIYRLRDLSSMASVYEGLPKDQNIILYCTGSAQAAVNYVVLQALGYQVAVYEGSWSEWGNDLSLPKVNPSRQPPH</sequence>
<dbReference type="SUPFAM" id="SSF52821">
    <property type="entry name" value="Rhodanese/Cell cycle control phosphatase"/>
    <property type="match status" value="2"/>
</dbReference>
<name>A0ABW8PWS1_9GAMM</name>
<feature type="domain" description="Rhodanese" evidence="4">
    <location>
        <begin position="173"/>
        <end position="279"/>
    </location>
</feature>
<evidence type="ECO:0000313" key="5">
    <source>
        <dbReference type="EMBL" id="MFK7160700.1"/>
    </source>
</evidence>
<dbReference type="PROSITE" id="PS50206">
    <property type="entry name" value="RHODANESE_3"/>
    <property type="match status" value="2"/>
</dbReference>
<evidence type="ECO:0000259" key="4">
    <source>
        <dbReference type="PROSITE" id="PS50206"/>
    </source>
</evidence>
<dbReference type="RefSeq" id="WP_405338662.1">
    <property type="nucleotide sequence ID" value="NZ_JBANFI010000003.1"/>
</dbReference>
<comment type="caution">
    <text evidence="5">The sequence shown here is derived from an EMBL/GenBank/DDBJ whole genome shotgun (WGS) entry which is preliminary data.</text>
</comment>
<dbReference type="InterPro" id="IPR036873">
    <property type="entry name" value="Rhodanese-like_dom_sf"/>
</dbReference>
<dbReference type="Gene3D" id="3.40.250.10">
    <property type="entry name" value="Rhodanese-like domain"/>
    <property type="match status" value="2"/>
</dbReference>
<feature type="signal peptide" evidence="3">
    <location>
        <begin position="1"/>
        <end position="22"/>
    </location>
</feature>
<dbReference type="PROSITE" id="PS00683">
    <property type="entry name" value="RHODANESE_2"/>
    <property type="match status" value="1"/>
</dbReference>
<keyword evidence="6" id="KW-1185">Reference proteome</keyword>
<feature type="domain" description="Rhodanese" evidence="4">
    <location>
        <begin position="35"/>
        <end position="139"/>
    </location>
</feature>
<evidence type="ECO:0000313" key="6">
    <source>
        <dbReference type="Proteomes" id="UP001621714"/>
    </source>
</evidence>
<reference evidence="5 6" key="1">
    <citation type="submission" date="2024-02" db="EMBL/GenBank/DDBJ databases">
        <title>Marinospirillum sp. MEB 164 isolated from Lonar lake sediment.</title>
        <authorList>
            <person name="Joshi A."/>
            <person name="Thite S."/>
        </authorList>
    </citation>
    <scope>NUCLEOTIDE SEQUENCE [LARGE SCALE GENOMIC DNA]</scope>
    <source>
        <strain evidence="5 6">MEB164</strain>
    </source>
</reference>
<feature type="chain" id="PRO_5047149733" description="Sulfurtransferase" evidence="3">
    <location>
        <begin position="23"/>
        <end position="287"/>
    </location>
</feature>